<evidence type="ECO:0000313" key="2">
    <source>
        <dbReference type="Proteomes" id="UP001056120"/>
    </source>
</evidence>
<protein>
    <submittedName>
        <fullName evidence="1">Uncharacterized protein</fullName>
    </submittedName>
</protein>
<reference evidence="2" key="1">
    <citation type="journal article" date="2022" name="Mol. Ecol. Resour.">
        <title>The genomes of chicory, endive, great burdock and yacon provide insights into Asteraceae palaeo-polyploidization history and plant inulin production.</title>
        <authorList>
            <person name="Fan W."/>
            <person name="Wang S."/>
            <person name="Wang H."/>
            <person name="Wang A."/>
            <person name="Jiang F."/>
            <person name="Liu H."/>
            <person name="Zhao H."/>
            <person name="Xu D."/>
            <person name="Zhang Y."/>
        </authorList>
    </citation>
    <scope>NUCLEOTIDE SEQUENCE [LARGE SCALE GENOMIC DNA]</scope>
    <source>
        <strain evidence="2">cv. Yunnan</strain>
    </source>
</reference>
<dbReference type="Proteomes" id="UP001056120">
    <property type="component" value="Linkage Group LG25"/>
</dbReference>
<reference evidence="1 2" key="2">
    <citation type="journal article" date="2022" name="Mol. Ecol. Resour.">
        <title>The genomes of chicory, endive, great burdock and yacon provide insights into Asteraceae paleo-polyploidization history and plant inulin production.</title>
        <authorList>
            <person name="Fan W."/>
            <person name="Wang S."/>
            <person name="Wang H."/>
            <person name="Wang A."/>
            <person name="Jiang F."/>
            <person name="Liu H."/>
            <person name="Zhao H."/>
            <person name="Xu D."/>
            <person name="Zhang Y."/>
        </authorList>
    </citation>
    <scope>NUCLEOTIDE SEQUENCE [LARGE SCALE GENOMIC DNA]</scope>
    <source>
        <strain evidence="2">cv. Yunnan</strain>
        <tissue evidence="1">Leaves</tissue>
    </source>
</reference>
<sequence>MKEVPQSSNSATVSGNNYLHKVDAGLTHRSSLCIDTQCVVKLWCPKARFERWVAQSEDGKLGSQLATPLINRFAPP</sequence>
<dbReference type="EMBL" id="CM042042">
    <property type="protein sequence ID" value="KAI3705647.1"/>
    <property type="molecule type" value="Genomic_DNA"/>
</dbReference>
<gene>
    <name evidence="1" type="ORF">L1987_75886</name>
</gene>
<comment type="caution">
    <text evidence="1">The sequence shown here is derived from an EMBL/GenBank/DDBJ whole genome shotgun (WGS) entry which is preliminary data.</text>
</comment>
<proteinExistence type="predicted"/>
<accession>A0ACB9A674</accession>
<keyword evidence="2" id="KW-1185">Reference proteome</keyword>
<name>A0ACB9A674_9ASTR</name>
<evidence type="ECO:0000313" key="1">
    <source>
        <dbReference type="EMBL" id="KAI3705647.1"/>
    </source>
</evidence>
<organism evidence="1 2">
    <name type="scientific">Smallanthus sonchifolius</name>
    <dbReference type="NCBI Taxonomy" id="185202"/>
    <lineage>
        <taxon>Eukaryota</taxon>
        <taxon>Viridiplantae</taxon>
        <taxon>Streptophyta</taxon>
        <taxon>Embryophyta</taxon>
        <taxon>Tracheophyta</taxon>
        <taxon>Spermatophyta</taxon>
        <taxon>Magnoliopsida</taxon>
        <taxon>eudicotyledons</taxon>
        <taxon>Gunneridae</taxon>
        <taxon>Pentapetalae</taxon>
        <taxon>asterids</taxon>
        <taxon>campanulids</taxon>
        <taxon>Asterales</taxon>
        <taxon>Asteraceae</taxon>
        <taxon>Asteroideae</taxon>
        <taxon>Heliantheae alliance</taxon>
        <taxon>Millerieae</taxon>
        <taxon>Smallanthus</taxon>
    </lineage>
</organism>